<organism evidence="5">
    <name type="scientific">Amblyomma aureolatum</name>
    <dbReference type="NCBI Taxonomy" id="187763"/>
    <lineage>
        <taxon>Eukaryota</taxon>
        <taxon>Metazoa</taxon>
        <taxon>Ecdysozoa</taxon>
        <taxon>Arthropoda</taxon>
        <taxon>Chelicerata</taxon>
        <taxon>Arachnida</taxon>
        <taxon>Acari</taxon>
        <taxon>Parasitiformes</taxon>
        <taxon>Ixodida</taxon>
        <taxon>Ixodoidea</taxon>
        <taxon>Ixodidae</taxon>
        <taxon>Amblyomminae</taxon>
        <taxon>Amblyomma</taxon>
    </lineage>
</organism>
<sequence>TGLSKLTFDELVRTLLTVVKSPFTVPFEDQVVLTLMRLRLGLLLNDISIRFGVSTAAVSKIFCFMVSELAKFAREFLVFWLPRKTIRRTLPDCFEENYSVTCIVDCFEIFIDRPGHLLRRNVTYSVYKSHNTAKILHAIAPSGFIMFTSRPYGGRASDRFITLDSDEVLADRGFTIADLLPPGVKVSLPSFSKGRPQMSRSELVASRRLARLRIHVERRMKCFRILKQFPASIFAKKPLANNVFIAIAGLCNLQPRLI</sequence>
<dbReference type="InterPro" id="IPR027805">
    <property type="entry name" value="Transposase_HTH_dom"/>
</dbReference>
<keyword evidence="5" id="KW-0378">Hydrolase</keyword>
<feature type="domain" description="DDE Tnp4" evidence="3">
    <location>
        <begin position="104"/>
        <end position="252"/>
    </location>
</feature>
<dbReference type="PANTHER" id="PTHR23080">
    <property type="entry name" value="THAP DOMAIN PROTEIN"/>
    <property type="match status" value="1"/>
</dbReference>
<keyword evidence="5" id="KW-0540">Nuclease</keyword>
<evidence type="ECO:0000313" key="5">
    <source>
        <dbReference type="EMBL" id="JAT94034.1"/>
    </source>
</evidence>
<protein>
    <submittedName>
        <fullName evidence="5">Putative dde superfamily endonuclease</fullName>
    </submittedName>
</protein>
<dbReference type="GO" id="GO:0004519">
    <property type="term" value="F:endonuclease activity"/>
    <property type="evidence" value="ECO:0007669"/>
    <property type="project" value="UniProtKB-KW"/>
</dbReference>
<feature type="domain" description="Transposase Helix-turn-helix" evidence="4">
    <location>
        <begin position="26"/>
        <end position="71"/>
    </location>
</feature>
<accession>A0A1E1X453</accession>
<dbReference type="Pfam" id="PF13613">
    <property type="entry name" value="HTH_Tnp_4"/>
    <property type="match status" value="1"/>
</dbReference>
<evidence type="ECO:0000256" key="1">
    <source>
        <dbReference type="ARBA" id="ARBA00001968"/>
    </source>
</evidence>
<feature type="non-terminal residue" evidence="5">
    <location>
        <position position="258"/>
    </location>
</feature>
<feature type="non-terminal residue" evidence="5">
    <location>
        <position position="1"/>
    </location>
</feature>
<reference evidence="5" key="1">
    <citation type="journal article" date="2017" name="Front. Cell. Infect. Microbiol.">
        <title>The Distinct Transcriptional Response of the Midgut of Amblyomma sculptum and Amblyomma aureolatum Ticks to Rickettsia rickettsii Correlates to Their Differences in Susceptibility to Infection.</title>
        <authorList>
            <person name="Martins L.A."/>
            <person name="Galletti M.F.B.M."/>
            <person name="Ribeiro J.M."/>
            <person name="Fujita A."/>
            <person name="Costa F.B."/>
            <person name="Labruna M.B."/>
            <person name="Daffre S."/>
            <person name="Fogaca A.C."/>
        </authorList>
    </citation>
    <scope>NUCLEOTIDE SEQUENCE</scope>
</reference>
<name>A0A1E1X453_9ACAR</name>
<evidence type="ECO:0000259" key="4">
    <source>
        <dbReference type="Pfam" id="PF13613"/>
    </source>
</evidence>
<evidence type="ECO:0000259" key="3">
    <source>
        <dbReference type="Pfam" id="PF13359"/>
    </source>
</evidence>
<dbReference type="PANTHER" id="PTHR23080:SF138">
    <property type="entry name" value="PROTEIN ALP1-LIKE"/>
    <property type="match status" value="1"/>
</dbReference>
<keyword evidence="5" id="KW-0255">Endonuclease</keyword>
<dbReference type="EMBL" id="GFAC01005154">
    <property type="protein sequence ID" value="JAT94034.1"/>
    <property type="molecule type" value="mRNA"/>
</dbReference>
<keyword evidence="2" id="KW-0479">Metal-binding</keyword>
<dbReference type="AlphaFoldDB" id="A0A1E1X453"/>
<dbReference type="GO" id="GO:0046872">
    <property type="term" value="F:metal ion binding"/>
    <property type="evidence" value="ECO:0007669"/>
    <property type="project" value="UniProtKB-KW"/>
</dbReference>
<evidence type="ECO:0000256" key="2">
    <source>
        <dbReference type="ARBA" id="ARBA00022723"/>
    </source>
</evidence>
<comment type="cofactor">
    <cofactor evidence="1">
        <name>a divalent metal cation</name>
        <dbReference type="ChEBI" id="CHEBI:60240"/>
    </cofactor>
</comment>
<dbReference type="InterPro" id="IPR027806">
    <property type="entry name" value="HARBI1_dom"/>
</dbReference>
<dbReference type="Pfam" id="PF13359">
    <property type="entry name" value="DDE_Tnp_4"/>
    <property type="match status" value="1"/>
</dbReference>
<proteinExistence type="evidence at transcript level"/>